<comment type="caution">
    <text evidence="2">The sequence shown here is derived from an EMBL/GenBank/DDBJ whole genome shotgun (WGS) entry which is preliminary data.</text>
</comment>
<dbReference type="EMBL" id="JACLHY010000003">
    <property type="protein sequence ID" value="MBC8767274.1"/>
    <property type="molecule type" value="Genomic_DNA"/>
</dbReference>
<sequence>MKLKKFSVFAGLVLLLFFSGKIEAQIPANVYHFEEKSSDGTLHHELKLDSDYFVHTIYRQSPAEFIKTLGGFYTITDNNLMVQLEFNSDYKKDKISNLKIPFKLKNGTLILEKPKQMIFTPTGHGSQDLDGKWLITGRVTDQGEERRDTSRPRKTMKYLLNGHFQWIAYNTETFEFFGTGGGTYDTINGKYTENIMYFSRDNSRVGATLSFNYELNGNDWYHTGKSSKGDPLNEIWTKRVAK</sequence>
<dbReference type="RefSeq" id="WP_187581949.1">
    <property type="nucleotide sequence ID" value="NZ_JACLHY010000003.1"/>
</dbReference>
<reference evidence="2 3" key="1">
    <citation type="submission" date="2020-08" db="EMBL/GenBank/DDBJ databases">
        <title>Arenibacter gaetbuli sp. nov., isolated from a sand dune.</title>
        <authorList>
            <person name="Park S."/>
            <person name="Yoon J.-H."/>
        </authorList>
    </citation>
    <scope>NUCLEOTIDE SEQUENCE [LARGE SCALE GENOMIC DNA]</scope>
    <source>
        <strain evidence="2 3">BSSL-BM3</strain>
    </source>
</reference>
<proteinExistence type="predicted"/>
<keyword evidence="1" id="KW-0732">Signal</keyword>
<gene>
    <name evidence="2" type="ORF">H4O18_04650</name>
</gene>
<dbReference type="Gene3D" id="2.40.128.490">
    <property type="entry name" value="Uncharacterised protein PF14869, DUF4488"/>
    <property type="match status" value="1"/>
</dbReference>
<organism evidence="2 3">
    <name type="scientific">Arenibacter arenosicollis</name>
    <dbReference type="NCBI Taxonomy" id="2762274"/>
    <lineage>
        <taxon>Bacteria</taxon>
        <taxon>Pseudomonadati</taxon>
        <taxon>Bacteroidota</taxon>
        <taxon>Flavobacteriia</taxon>
        <taxon>Flavobacteriales</taxon>
        <taxon>Flavobacteriaceae</taxon>
        <taxon>Arenibacter</taxon>
    </lineage>
</organism>
<keyword evidence="3" id="KW-1185">Reference proteome</keyword>
<feature type="signal peptide" evidence="1">
    <location>
        <begin position="1"/>
        <end position="24"/>
    </location>
</feature>
<accession>A0ABR7QJD6</accession>
<evidence type="ECO:0000313" key="3">
    <source>
        <dbReference type="Proteomes" id="UP000618952"/>
    </source>
</evidence>
<dbReference type="Proteomes" id="UP000618952">
    <property type="component" value="Unassembled WGS sequence"/>
</dbReference>
<feature type="chain" id="PRO_5046344098" description="Membrane or secreted protein" evidence="1">
    <location>
        <begin position="25"/>
        <end position="242"/>
    </location>
</feature>
<name>A0ABR7QJD6_9FLAO</name>
<protein>
    <recommendedName>
        <fullName evidence="4">Membrane or secreted protein</fullName>
    </recommendedName>
</protein>
<evidence type="ECO:0008006" key="4">
    <source>
        <dbReference type="Google" id="ProtNLM"/>
    </source>
</evidence>
<evidence type="ECO:0000256" key="1">
    <source>
        <dbReference type="SAM" id="SignalP"/>
    </source>
</evidence>
<evidence type="ECO:0000313" key="2">
    <source>
        <dbReference type="EMBL" id="MBC8767274.1"/>
    </source>
</evidence>